<protein>
    <recommendedName>
        <fullName evidence="8 9">Large ribosomal subunit protein uL5c</fullName>
    </recommendedName>
</protein>
<keyword evidence="5 13" id="KW-0150">Chloroplast</keyword>
<organism evidence="13">
    <name type="scientific">Codium arenicola</name>
    <dbReference type="NCBI Taxonomy" id="1191365"/>
    <lineage>
        <taxon>Eukaryota</taxon>
        <taxon>Viridiplantae</taxon>
        <taxon>Chlorophyta</taxon>
        <taxon>core chlorophytes</taxon>
        <taxon>Ulvophyceae</taxon>
        <taxon>TCBD clade</taxon>
        <taxon>Bryopsidales</taxon>
        <taxon>Bryopsidineae</taxon>
        <taxon>Codiaceae</taxon>
        <taxon>Codium</taxon>
    </lineage>
</organism>
<evidence type="ECO:0000256" key="1">
    <source>
        <dbReference type="ARBA" id="ARBA00003898"/>
    </source>
</evidence>
<dbReference type="PIRSF" id="PIRSF002161">
    <property type="entry name" value="Ribosomal_L5"/>
    <property type="match status" value="1"/>
</dbReference>
<comment type="subcellular location">
    <subcellularLocation>
        <location evidence="2 9">Plastid</location>
        <location evidence="2 9">Chloroplast</location>
    </subcellularLocation>
</comment>
<dbReference type="HAMAP" id="MF_01333_B">
    <property type="entry name" value="Ribosomal_uL5_B"/>
    <property type="match status" value="1"/>
</dbReference>
<dbReference type="InterPro" id="IPR020930">
    <property type="entry name" value="Ribosomal_uL5_bac-type"/>
</dbReference>
<geneLocation type="chloroplast" evidence="13"/>
<comment type="subunit">
    <text evidence="4 9">Part of the 50S ribosomal subunit; contacts the 5S rRNA.</text>
</comment>
<evidence type="ECO:0000259" key="12">
    <source>
        <dbReference type="Pfam" id="PF00673"/>
    </source>
</evidence>
<evidence type="ECO:0000256" key="10">
    <source>
        <dbReference type="RuleBase" id="RU003930"/>
    </source>
</evidence>
<dbReference type="GO" id="GO:1990904">
    <property type="term" value="C:ribonucleoprotein complex"/>
    <property type="evidence" value="ECO:0007669"/>
    <property type="project" value="UniProtKB-KW"/>
</dbReference>
<dbReference type="GO" id="GO:0006412">
    <property type="term" value="P:translation"/>
    <property type="evidence" value="ECO:0007669"/>
    <property type="project" value="UniProtKB-UniRule"/>
</dbReference>
<feature type="domain" description="Large ribosomal subunit protein uL5 C-terminal" evidence="12">
    <location>
        <begin position="82"/>
        <end position="175"/>
    </location>
</feature>
<dbReference type="AlphaFoldDB" id="A0A2P0QJ10"/>
<reference evidence="13" key="1">
    <citation type="submission" date="2017-03" db="EMBL/GenBank/DDBJ databases">
        <title>Chloroplast genome evolution in siphonous green algae.</title>
        <authorList>
            <person name="Cremen M.C."/>
            <person name="Marcelino V.R."/>
            <person name="Verbruggen H."/>
        </authorList>
    </citation>
    <scope>NUCLEOTIDE SEQUENCE</scope>
</reference>
<evidence type="ECO:0000256" key="9">
    <source>
        <dbReference type="HAMAP-Rule" id="MF_01333"/>
    </source>
</evidence>
<evidence type="ECO:0000256" key="6">
    <source>
        <dbReference type="ARBA" id="ARBA00022980"/>
    </source>
</evidence>
<evidence type="ECO:0000256" key="7">
    <source>
        <dbReference type="ARBA" id="ARBA00023274"/>
    </source>
</evidence>
<dbReference type="RefSeq" id="YP_009472739.1">
    <property type="nucleotide sequence ID" value="NC_037366.1"/>
</dbReference>
<keyword evidence="7 9" id="KW-0687">Ribonucleoprotein</keyword>
<dbReference type="InterPro" id="IPR002132">
    <property type="entry name" value="Ribosomal_uL5"/>
</dbReference>
<dbReference type="Pfam" id="PF00281">
    <property type="entry name" value="Ribosomal_L5"/>
    <property type="match status" value="1"/>
</dbReference>
<dbReference type="GO" id="GO:0005840">
    <property type="term" value="C:ribosome"/>
    <property type="evidence" value="ECO:0007669"/>
    <property type="project" value="UniProtKB-KW"/>
</dbReference>
<dbReference type="SUPFAM" id="SSF55282">
    <property type="entry name" value="RL5-like"/>
    <property type="match status" value="1"/>
</dbReference>
<dbReference type="GeneID" id="37276348"/>
<evidence type="ECO:0000256" key="4">
    <source>
        <dbReference type="ARBA" id="ARBA00011505"/>
    </source>
</evidence>
<dbReference type="InterPro" id="IPR031309">
    <property type="entry name" value="Ribosomal_uL5_C"/>
</dbReference>
<evidence type="ECO:0000313" key="13">
    <source>
        <dbReference type="EMBL" id="ARO74359.1"/>
    </source>
</evidence>
<name>A0A2P0QJ10_9CHLO</name>
<keyword evidence="9" id="KW-0699">rRNA-binding</keyword>
<dbReference type="GO" id="GO:0009507">
    <property type="term" value="C:chloroplast"/>
    <property type="evidence" value="ECO:0007669"/>
    <property type="project" value="UniProtKB-SubCell"/>
</dbReference>
<dbReference type="PANTHER" id="PTHR11994">
    <property type="entry name" value="60S RIBOSOMAL PROTEIN L11-RELATED"/>
    <property type="match status" value="1"/>
</dbReference>
<dbReference type="Gene3D" id="3.30.1440.10">
    <property type="match status" value="1"/>
</dbReference>
<dbReference type="EMBL" id="KY819066">
    <property type="protein sequence ID" value="ARO74359.1"/>
    <property type="molecule type" value="Genomic_DNA"/>
</dbReference>
<proteinExistence type="inferred from homology"/>
<evidence type="ECO:0000256" key="3">
    <source>
        <dbReference type="ARBA" id="ARBA00008553"/>
    </source>
</evidence>
<dbReference type="NCBIfam" id="NF000585">
    <property type="entry name" value="PRK00010.1"/>
    <property type="match status" value="1"/>
</dbReference>
<evidence type="ECO:0000259" key="11">
    <source>
        <dbReference type="Pfam" id="PF00281"/>
    </source>
</evidence>
<dbReference type="InterPro" id="IPR031310">
    <property type="entry name" value="Ribosomal_uL5_N"/>
</dbReference>
<evidence type="ECO:0000256" key="8">
    <source>
        <dbReference type="ARBA" id="ARBA00035210"/>
    </source>
</evidence>
<accession>A0A2P0QJ10</accession>
<keyword evidence="9" id="KW-0694">RNA-binding</keyword>
<dbReference type="GO" id="GO:0003735">
    <property type="term" value="F:structural constituent of ribosome"/>
    <property type="evidence" value="ECO:0007669"/>
    <property type="project" value="InterPro"/>
</dbReference>
<dbReference type="GO" id="GO:0019843">
    <property type="term" value="F:rRNA binding"/>
    <property type="evidence" value="ECO:0007669"/>
    <property type="project" value="UniProtKB-UniRule"/>
</dbReference>
<feature type="domain" description="Large ribosomal subunit protein uL5 N-terminal" evidence="11">
    <location>
        <begin position="27"/>
        <end position="78"/>
    </location>
</feature>
<evidence type="ECO:0000256" key="5">
    <source>
        <dbReference type="ARBA" id="ARBA00022528"/>
    </source>
</evidence>
<dbReference type="Pfam" id="PF00673">
    <property type="entry name" value="Ribosomal_L5_C"/>
    <property type="match status" value="1"/>
</dbReference>
<dbReference type="InterPro" id="IPR022803">
    <property type="entry name" value="Ribosomal_uL5_dom_sf"/>
</dbReference>
<gene>
    <name evidence="9 13" type="primary">rpl5</name>
</gene>
<comment type="similarity">
    <text evidence="3 9 10">Belongs to the universal ribosomal protein uL5 family.</text>
</comment>
<evidence type="ECO:0000256" key="2">
    <source>
        <dbReference type="ARBA" id="ARBA00004229"/>
    </source>
</evidence>
<comment type="function">
    <text evidence="1 9">Binds 5S rRNA, forms part of the central protuberance of the 50S subunit.</text>
</comment>
<keyword evidence="6 9" id="KW-0689">Ribosomal protein</keyword>
<sequence length="180" mass="20717">MKTRYKHLYKNKVCVQLLKMSEFQYKNNYQIPKITKIIINRGIGDASQNPRILETSIISGQKGIITQAKNSISGFKIRQKMPVGICVTLRHNFMYNFLDRLVNLAIPRIRDFKGLAITSFDGTGNYSLGLQEQLMFPEIQYDQIQFIKGMDITIVTSAKTDKESLALLQQFGFPFQTIHF</sequence>
<dbReference type="FunFam" id="3.30.1440.10:FF:000001">
    <property type="entry name" value="50S ribosomal protein L5"/>
    <property type="match status" value="1"/>
</dbReference>
<keyword evidence="13" id="KW-0934">Plastid</keyword>